<feature type="compositionally biased region" description="Polar residues" evidence="1">
    <location>
        <begin position="1"/>
        <end position="38"/>
    </location>
</feature>
<feature type="region of interest" description="Disordered" evidence="1">
    <location>
        <begin position="1"/>
        <end position="61"/>
    </location>
</feature>
<evidence type="ECO:0000313" key="3">
    <source>
        <dbReference type="Proteomes" id="UP001244207"/>
    </source>
</evidence>
<sequence length="177" mass="19806">MEAQQNRRNGVDRSSSFRHPSPSIGRSPQTAPSPNSLPRSRAYPATATRPRHALSSSAPTTNSREKLFCDLTFLPHPLTIPRKLLKASRSTPPWQSNFADNRPVIPLTAATCLRPVRIRRTSGTSHCSGQQRPARAEDRKNKISLHYIARSHRAHRQLSALLAKEQYKKSRSTSSKP</sequence>
<name>A0AAD8XIX9_GLOAC</name>
<dbReference type="RefSeq" id="XP_060368561.1">
    <property type="nucleotide sequence ID" value="XM_060501202.1"/>
</dbReference>
<reference evidence="2" key="1">
    <citation type="submission" date="2021-12" db="EMBL/GenBank/DDBJ databases">
        <title>Comparative genomics, transcriptomics and evolutionary studies reveal genomic signatures of adaptation to plant cell wall in hemibiotrophic fungi.</title>
        <authorList>
            <consortium name="DOE Joint Genome Institute"/>
            <person name="Baroncelli R."/>
            <person name="Diaz J.F."/>
            <person name="Benocci T."/>
            <person name="Peng M."/>
            <person name="Battaglia E."/>
            <person name="Haridas S."/>
            <person name="Andreopoulos W."/>
            <person name="Labutti K."/>
            <person name="Pangilinan J."/>
            <person name="Floch G.L."/>
            <person name="Makela M.R."/>
            <person name="Henrissat B."/>
            <person name="Grigoriev I.V."/>
            <person name="Crouch J.A."/>
            <person name="De Vries R.P."/>
            <person name="Sukno S.A."/>
            <person name="Thon M.R."/>
        </authorList>
    </citation>
    <scope>NUCLEOTIDE SEQUENCE</scope>
    <source>
        <strain evidence="2">CBS 112980</strain>
    </source>
</reference>
<gene>
    <name evidence="2" type="ORF">BDZ83DRAFT_129429</name>
</gene>
<evidence type="ECO:0000313" key="2">
    <source>
        <dbReference type="EMBL" id="KAK1728506.1"/>
    </source>
</evidence>
<comment type="caution">
    <text evidence="2">The sequence shown here is derived from an EMBL/GenBank/DDBJ whole genome shotgun (WGS) entry which is preliminary data.</text>
</comment>
<dbReference type="AlphaFoldDB" id="A0AAD8XIX9"/>
<keyword evidence="3" id="KW-1185">Reference proteome</keyword>
<dbReference type="Proteomes" id="UP001244207">
    <property type="component" value="Unassembled WGS sequence"/>
</dbReference>
<dbReference type="GeneID" id="85385101"/>
<proteinExistence type="predicted"/>
<dbReference type="EMBL" id="JAHMHS010000017">
    <property type="protein sequence ID" value="KAK1728506.1"/>
    <property type="molecule type" value="Genomic_DNA"/>
</dbReference>
<accession>A0AAD8XIX9</accession>
<protein>
    <submittedName>
        <fullName evidence="2">Uncharacterized protein</fullName>
    </submittedName>
</protein>
<organism evidence="2 3">
    <name type="scientific">Glomerella acutata</name>
    <name type="common">Colletotrichum acutatum</name>
    <dbReference type="NCBI Taxonomy" id="27357"/>
    <lineage>
        <taxon>Eukaryota</taxon>
        <taxon>Fungi</taxon>
        <taxon>Dikarya</taxon>
        <taxon>Ascomycota</taxon>
        <taxon>Pezizomycotina</taxon>
        <taxon>Sordariomycetes</taxon>
        <taxon>Hypocreomycetidae</taxon>
        <taxon>Glomerellales</taxon>
        <taxon>Glomerellaceae</taxon>
        <taxon>Colletotrichum</taxon>
        <taxon>Colletotrichum acutatum species complex</taxon>
    </lineage>
</organism>
<evidence type="ECO:0000256" key="1">
    <source>
        <dbReference type="SAM" id="MobiDB-lite"/>
    </source>
</evidence>